<organism evidence="3 4">
    <name type="scientific">Laodelphax striatellus</name>
    <name type="common">Small brown planthopper</name>
    <name type="synonym">Delphax striatella</name>
    <dbReference type="NCBI Taxonomy" id="195883"/>
    <lineage>
        <taxon>Eukaryota</taxon>
        <taxon>Metazoa</taxon>
        <taxon>Ecdysozoa</taxon>
        <taxon>Arthropoda</taxon>
        <taxon>Hexapoda</taxon>
        <taxon>Insecta</taxon>
        <taxon>Pterygota</taxon>
        <taxon>Neoptera</taxon>
        <taxon>Paraneoptera</taxon>
        <taxon>Hemiptera</taxon>
        <taxon>Auchenorrhyncha</taxon>
        <taxon>Fulgoroidea</taxon>
        <taxon>Delphacidae</taxon>
        <taxon>Criomorphinae</taxon>
        <taxon>Laodelphax</taxon>
    </lineage>
</organism>
<evidence type="ECO:0000313" key="4">
    <source>
        <dbReference type="Proteomes" id="UP000291343"/>
    </source>
</evidence>
<evidence type="ECO:0000313" key="3">
    <source>
        <dbReference type="EMBL" id="RZF41814.1"/>
    </source>
</evidence>
<dbReference type="Proteomes" id="UP000291343">
    <property type="component" value="Unassembled WGS sequence"/>
</dbReference>
<feature type="transmembrane region" description="Helical" evidence="1">
    <location>
        <begin position="104"/>
        <end position="124"/>
    </location>
</feature>
<evidence type="ECO:0000256" key="2">
    <source>
        <dbReference type="SAM" id="SignalP"/>
    </source>
</evidence>
<comment type="caution">
    <text evidence="3">The sequence shown here is derived from an EMBL/GenBank/DDBJ whole genome shotgun (WGS) entry which is preliminary data.</text>
</comment>
<keyword evidence="1" id="KW-1133">Transmembrane helix</keyword>
<dbReference type="EMBL" id="QKKF02016138">
    <property type="protein sequence ID" value="RZF41814.1"/>
    <property type="molecule type" value="Genomic_DNA"/>
</dbReference>
<feature type="chain" id="PRO_5019859941" evidence="2">
    <location>
        <begin position="22"/>
        <end position="241"/>
    </location>
</feature>
<keyword evidence="1" id="KW-0472">Membrane</keyword>
<name>A0A482X7Q9_LAOST</name>
<feature type="transmembrane region" description="Helical" evidence="1">
    <location>
        <begin position="76"/>
        <end position="97"/>
    </location>
</feature>
<dbReference type="InParanoid" id="A0A482X7Q9"/>
<gene>
    <name evidence="3" type="ORF">LSTR_LSTR005276</name>
</gene>
<sequence length="241" mass="26406">MTSPIFLIFFLAIGPITLLEASESIPVSRPNEIEAAFDKVAEASLDAWRDIKKFKMIEEPSSNTTLTGRGKKVSKMAVPLMFGFKFAGVVIAALTALKILLVQSLMLSKVALIGAVLLAGKVVFDHMHRHLYKVTDISHAYSYTPSHAYSSHLSGLESNQYEALADPAPAALAYSYYNPSAHEATYAAQDDLQAQYGLLHTAQSKNFSRSATDRFFSSSNNNNKKKVVAVKTIIKKTTELD</sequence>
<dbReference type="SMR" id="A0A482X7Q9"/>
<feature type="signal peptide" evidence="2">
    <location>
        <begin position="1"/>
        <end position="21"/>
    </location>
</feature>
<evidence type="ECO:0000256" key="1">
    <source>
        <dbReference type="SAM" id="Phobius"/>
    </source>
</evidence>
<accession>A0A482X7Q9</accession>
<keyword evidence="4" id="KW-1185">Reference proteome</keyword>
<dbReference type="AlphaFoldDB" id="A0A482X7Q9"/>
<protein>
    <submittedName>
        <fullName evidence="3">Uncharacterized protein</fullName>
    </submittedName>
</protein>
<dbReference type="OrthoDB" id="8194504at2759"/>
<keyword evidence="2" id="KW-0732">Signal</keyword>
<reference evidence="3 4" key="1">
    <citation type="journal article" date="2017" name="Gigascience">
        <title>Genome sequence of the small brown planthopper, Laodelphax striatellus.</title>
        <authorList>
            <person name="Zhu J."/>
            <person name="Jiang F."/>
            <person name="Wang X."/>
            <person name="Yang P."/>
            <person name="Bao Y."/>
            <person name="Zhao W."/>
            <person name="Wang W."/>
            <person name="Lu H."/>
            <person name="Wang Q."/>
            <person name="Cui N."/>
            <person name="Li J."/>
            <person name="Chen X."/>
            <person name="Luo L."/>
            <person name="Yu J."/>
            <person name="Kang L."/>
            <person name="Cui F."/>
        </authorList>
    </citation>
    <scope>NUCLEOTIDE SEQUENCE [LARGE SCALE GENOMIC DNA]</scope>
    <source>
        <strain evidence="3">Lst14</strain>
    </source>
</reference>
<keyword evidence="1" id="KW-0812">Transmembrane</keyword>
<proteinExistence type="predicted"/>